<protein>
    <submittedName>
        <fullName evidence="2">Uncharacterized protein</fullName>
    </submittedName>
</protein>
<evidence type="ECO:0000313" key="2">
    <source>
        <dbReference type="EMBL" id="KAK8039338.1"/>
    </source>
</evidence>
<gene>
    <name evidence="2" type="ORF">PG993_007749</name>
</gene>
<proteinExistence type="predicted"/>
<name>A0ABR1SYD5_9PEZI</name>
<organism evidence="2 3">
    <name type="scientific">Apiospora rasikravindrae</name>
    <dbReference type="NCBI Taxonomy" id="990691"/>
    <lineage>
        <taxon>Eukaryota</taxon>
        <taxon>Fungi</taxon>
        <taxon>Dikarya</taxon>
        <taxon>Ascomycota</taxon>
        <taxon>Pezizomycotina</taxon>
        <taxon>Sordariomycetes</taxon>
        <taxon>Xylariomycetidae</taxon>
        <taxon>Amphisphaeriales</taxon>
        <taxon>Apiosporaceae</taxon>
        <taxon>Apiospora</taxon>
    </lineage>
</organism>
<feature type="region of interest" description="Disordered" evidence="1">
    <location>
        <begin position="1"/>
        <end position="22"/>
    </location>
</feature>
<evidence type="ECO:0000256" key="1">
    <source>
        <dbReference type="SAM" id="MobiDB-lite"/>
    </source>
</evidence>
<reference evidence="2 3" key="1">
    <citation type="submission" date="2023-01" db="EMBL/GenBank/DDBJ databases">
        <title>Analysis of 21 Apiospora genomes using comparative genomics revels a genus with tremendous synthesis potential of carbohydrate active enzymes and secondary metabolites.</title>
        <authorList>
            <person name="Sorensen T."/>
        </authorList>
    </citation>
    <scope>NUCLEOTIDE SEQUENCE [LARGE SCALE GENOMIC DNA]</scope>
    <source>
        <strain evidence="2 3">CBS 33761</strain>
    </source>
</reference>
<evidence type="ECO:0000313" key="3">
    <source>
        <dbReference type="Proteomes" id="UP001444661"/>
    </source>
</evidence>
<comment type="caution">
    <text evidence="2">The sequence shown here is derived from an EMBL/GenBank/DDBJ whole genome shotgun (WGS) entry which is preliminary data.</text>
</comment>
<dbReference type="EMBL" id="JAQQWK010000006">
    <property type="protein sequence ID" value="KAK8039338.1"/>
    <property type="molecule type" value="Genomic_DNA"/>
</dbReference>
<dbReference type="Proteomes" id="UP001444661">
    <property type="component" value="Unassembled WGS sequence"/>
</dbReference>
<accession>A0ABR1SYD5</accession>
<keyword evidence="3" id="KW-1185">Reference proteome</keyword>
<sequence>MSLLDGPMSRDSSSTLVYDDNQQDGHWQGQPPCVCYYHQGCDQHNPLQKPVRHNASLLPKKPWYLFAIESILRHVAWSGTTTAGYTSLRSTGHEMVELTPVCNAGEDSPYTSDLPFDTGSITTLQPIHAAIPYHLAFYHLDCARRKLDPKAKLAFIPEISCHGTSVIKSTTCRNMPCHWSSEVYFDGTFLQKQELMYTMDARHTFWPSITVRVCSHEVVRLGRIRVRDNDGLISVAMRITFPPWGRWKVDSGVSWDSSNGSSKNDLHMCTKCHSDLGYHIEVVGREVSVRFTCCRDLGAATRRSLPKWQNLLTGDYPYTIRSPQYNWDYRHYRCDGPSTYDTYKQVLQAAKGLNRPNLHSVTYMTDEGEFTPVEV</sequence>